<dbReference type="RefSeq" id="WP_115417814.1">
    <property type="nucleotide sequence ID" value="NZ_CP031357.1"/>
</dbReference>
<dbReference type="PANTHER" id="PTHR21013">
    <property type="entry name" value="ATP SYNTHASE MITOCHONDRIAL F1 COMPLEX ASSEMBLY FACTOR 2/ATP12 PROTEIN, MITOCHONDRIAL PRECURSOR"/>
    <property type="match status" value="1"/>
</dbReference>
<proteinExistence type="inferred from homology"/>
<gene>
    <name evidence="4" type="ORF">DVR09_05885</name>
</gene>
<dbReference type="Proteomes" id="UP000254508">
    <property type="component" value="Chromosome"/>
</dbReference>
<dbReference type="GO" id="GO:0043461">
    <property type="term" value="P:proton-transporting ATP synthase complex assembly"/>
    <property type="evidence" value="ECO:0007669"/>
    <property type="project" value="InterPro"/>
</dbReference>
<dbReference type="InterPro" id="IPR042272">
    <property type="entry name" value="ATP12_ATP_synth-F1-assembly_N"/>
</dbReference>
<organism evidence="4 5">
    <name type="scientific">Erythrobacter aureus</name>
    <dbReference type="NCBI Taxonomy" id="2182384"/>
    <lineage>
        <taxon>Bacteria</taxon>
        <taxon>Pseudomonadati</taxon>
        <taxon>Pseudomonadota</taxon>
        <taxon>Alphaproteobacteria</taxon>
        <taxon>Sphingomonadales</taxon>
        <taxon>Erythrobacteraceae</taxon>
        <taxon>Erythrobacter/Porphyrobacter group</taxon>
        <taxon>Erythrobacter</taxon>
    </lineage>
</organism>
<dbReference type="InterPro" id="IPR023335">
    <property type="entry name" value="ATP12_ortho_dom_sf"/>
</dbReference>
<sequence>MKRFYKSVSVEQSGPAYHVALDGRPIKTQGGDPQLVRSKALAEALAAEWAGQGDTIDPARFALRDMTDYALDVVPATRAEIVAKLLRYAETDTLCYRADPDEPLWHRQRKVWDPLVETLELREGVKLERVSGVVARPHTPETMDRLKMRLDSHDHFALTALEQLTSLAASLCIGLAALEENADGEQLWAAANLEEDWQVEQWGEDEEAADRRARRLASFLKAMEFARLAR</sequence>
<name>A0A345YHU7_9SPHN</name>
<accession>A0A345YHU7</accession>
<evidence type="ECO:0000256" key="3">
    <source>
        <dbReference type="ARBA" id="ARBA00023186"/>
    </source>
</evidence>
<dbReference type="SUPFAM" id="SSF160909">
    <property type="entry name" value="ATP12-like"/>
    <property type="match status" value="1"/>
</dbReference>
<dbReference type="Gene3D" id="3.30.2180.10">
    <property type="entry name" value="ATP12-like"/>
    <property type="match status" value="1"/>
</dbReference>
<evidence type="ECO:0000313" key="5">
    <source>
        <dbReference type="Proteomes" id="UP000254508"/>
    </source>
</evidence>
<keyword evidence="5" id="KW-1185">Reference proteome</keyword>
<comment type="similarity">
    <text evidence="1">Belongs to the ATP12 family.</text>
</comment>
<keyword evidence="3" id="KW-0143">Chaperone</keyword>
<dbReference type="EMBL" id="CP031357">
    <property type="protein sequence ID" value="AXK43499.1"/>
    <property type="molecule type" value="Genomic_DNA"/>
</dbReference>
<dbReference type="OrthoDB" id="9797825at2"/>
<protein>
    <submittedName>
        <fullName evidence="4">Molecular chaperone</fullName>
    </submittedName>
</protein>
<dbReference type="InterPro" id="IPR011419">
    <property type="entry name" value="ATP12_ATP_synth-F1-assembly"/>
</dbReference>
<evidence type="ECO:0000313" key="4">
    <source>
        <dbReference type="EMBL" id="AXK43499.1"/>
    </source>
</evidence>
<evidence type="ECO:0000256" key="1">
    <source>
        <dbReference type="ARBA" id="ARBA00008231"/>
    </source>
</evidence>
<dbReference type="PANTHER" id="PTHR21013:SF10">
    <property type="entry name" value="ATP SYNTHASE MITOCHONDRIAL F1 COMPLEX ASSEMBLY FACTOR 2"/>
    <property type="match status" value="1"/>
</dbReference>
<reference evidence="5" key="1">
    <citation type="submission" date="2018-07" db="EMBL/GenBank/DDBJ databases">
        <title>Genome sequence of Erythrobacter strain YH-07, an antagonistic bacterium isolated from Yellow Sea.</title>
        <authorList>
            <person name="Tang T."/>
            <person name="Liu Q."/>
            <person name="Sun X."/>
        </authorList>
    </citation>
    <scope>NUCLEOTIDE SEQUENCE [LARGE SCALE GENOMIC DNA]</scope>
    <source>
        <strain evidence="5">YH-07</strain>
    </source>
</reference>
<keyword evidence="2" id="KW-0809">Transit peptide</keyword>
<dbReference type="KEGG" id="err:DVR09_05885"/>
<dbReference type="Pfam" id="PF07542">
    <property type="entry name" value="ATP12"/>
    <property type="match status" value="1"/>
</dbReference>
<evidence type="ECO:0000256" key="2">
    <source>
        <dbReference type="ARBA" id="ARBA00022946"/>
    </source>
</evidence>
<dbReference type="Gene3D" id="1.10.3580.10">
    <property type="entry name" value="ATP12 ATPase"/>
    <property type="match status" value="1"/>
</dbReference>
<dbReference type="AlphaFoldDB" id="A0A345YHU7"/>